<organism evidence="1 2">
    <name type="scientific">Eumeta variegata</name>
    <name type="common">Bagworm moth</name>
    <name type="synonym">Eumeta japonica</name>
    <dbReference type="NCBI Taxonomy" id="151549"/>
    <lineage>
        <taxon>Eukaryota</taxon>
        <taxon>Metazoa</taxon>
        <taxon>Ecdysozoa</taxon>
        <taxon>Arthropoda</taxon>
        <taxon>Hexapoda</taxon>
        <taxon>Insecta</taxon>
        <taxon>Pterygota</taxon>
        <taxon>Neoptera</taxon>
        <taxon>Endopterygota</taxon>
        <taxon>Lepidoptera</taxon>
        <taxon>Glossata</taxon>
        <taxon>Ditrysia</taxon>
        <taxon>Tineoidea</taxon>
        <taxon>Psychidae</taxon>
        <taxon>Oiketicinae</taxon>
        <taxon>Eumeta</taxon>
    </lineage>
</organism>
<comment type="caution">
    <text evidence="1">The sequence shown here is derived from an EMBL/GenBank/DDBJ whole genome shotgun (WGS) entry which is preliminary data.</text>
</comment>
<gene>
    <name evidence="1" type="ORF">EVAR_38722_1</name>
</gene>
<name>A0A4C1YQI0_EUMVA</name>
<dbReference type="EMBL" id="BGZK01001319">
    <property type="protein sequence ID" value="GBP77144.1"/>
    <property type="molecule type" value="Genomic_DNA"/>
</dbReference>
<evidence type="ECO:0000313" key="2">
    <source>
        <dbReference type="Proteomes" id="UP000299102"/>
    </source>
</evidence>
<keyword evidence="2" id="KW-1185">Reference proteome</keyword>
<sequence length="81" mass="8931">MGGTRCGPPLPPSPSYATAVEIKFTGHLPYGSDFSPNNFYLFSSVKNKLRVRFNHLTSTAGHKPPPLDFHDVRSWAICAQV</sequence>
<reference evidence="1 2" key="1">
    <citation type="journal article" date="2019" name="Commun. Biol.">
        <title>The bagworm genome reveals a unique fibroin gene that provides high tensile strength.</title>
        <authorList>
            <person name="Kono N."/>
            <person name="Nakamura H."/>
            <person name="Ohtoshi R."/>
            <person name="Tomita M."/>
            <person name="Numata K."/>
            <person name="Arakawa K."/>
        </authorList>
    </citation>
    <scope>NUCLEOTIDE SEQUENCE [LARGE SCALE GENOMIC DNA]</scope>
</reference>
<dbReference type="AlphaFoldDB" id="A0A4C1YQI0"/>
<proteinExistence type="predicted"/>
<dbReference type="Proteomes" id="UP000299102">
    <property type="component" value="Unassembled WGS sequence"/>
</dbReference>
<evidence type="ECO:0000313" key="1">
    <source>
        <dbReference type="EMBL" id="GBP77144.1"/>
    </source>
</evidence>
<accession>A0A4C1YQI0</accession>
<protein>
    <submittedName>
        <fullName evidence="1">Uncharacterized protein</fullName>
    </submittedName>
</protein>